<protein>
    <submittedName>
        <fullName evidence="4">ATP-dependent helicase</fullName>
    </submittedName>
</protein>
<comment type="caution">
    <text evidence="4">The sequence shown here is derived from an EMBL/GenBank/DDBJ whole genome shotgun (WGS) entry which is preliminary data.</text>
</comment>
<dbReference type="InterPro" id="IPR038718">
    <property type="entry name" value="SNF2-like_sf"/>
</dbReference>
<evidence type="ECO:0000259" key="2">
    <source>
        <dbReference type="PROSITE" id="PS51192"/>
    </source>
</evidence>
<reference evidence="4 5" key="1">
    <citation type="submission" date="2013-11" db="EMBL/GenBank/DDBJ databases">
        <title>Single cell genomics of uncultured Tannerella BU063 (oral taxon 286).</title>
        <authorList>
            <person name="Beall C.J."/>
            <person name="Campbell A.G."/>
            <person name="Griffen A.L."/>
            <person name="Podar M."/>
            <person name="Leys E.J."/>
        </authorList>
    </citation>
    <scope>NUCLEOTIDE SEQUENCE [LARGE SCALE GENOMIC DNA]</scope>
    <source>
        <strain evidence="4">Cell 5</strain>
    </source>
</reference>
<dbReference type="InterPro" id="IPR001650">
    <property type="entry name" value="Helicase_C-like"/>
</dbReference>
<proteinExistence type="predicted"/>
<dbReference type="GO" id="GO:0003677">
    <property type="term" value="F:DNA binding"/>
    <property type="evidence" value="ECO:0007669"/>
    <property type="project" value="InterPro"/>
</dbReference>
<organism evidence="4 5">
    <name type="scientific">Tannerella sp. oral taxon BU063 isolate Cell 5</name>
    <dbReference type="NCBI Taxonomy" id="1410950"/>
    <lineage>
        <taxon>Bacteria</taxon>
        <taxon>Pseudomonadati</taxon>
        <taxon>Bacteroidota</taxon>
        <taxon>Bacteroidia</taxon>
        <taxon>Bacteroidales</taxon>
        <taxon>Tannerellaceae</taxon>
        <taxon>Tannerella</taxon>
    </lineage>
</organism>
<dbReference type="InterPro" id="IPR014001">
    <property type="entry name" value="Helicase_ATP-bd"/>
</dbReference>
<dbReference type="PANTHER" id="PTHR45766">
    <property type="entry name" value="DNA ANNEALING HELICASE AND ENDONUCLEASE ZRANB3 FAMILY MEMBER"/>
    <property type="match status" value="1"/>
</dbReference>
<dbReference type="Pfam" id="PF04851">
    <property type="entry name" value="ResIII"/>
    <property type="match status" value="1"/>
</dbReference>
<dbReference type="Pfam" id="PF00271">
    <property type="entry name" value="Helicase_C"/>
    <property type="match status" value="1"/>
</dbReference>
<dbReference type="GO" id="GO:0004386">
    <property type="term" value="F:helicase activity"/>
    <property type="evidence" value="ECO:0007669"/>
    <property type="project" value="UniProtKB-KW"/>
</dbReference>
<keyword evidence="4" id="KW-0347">Helicase</keyword>
<dbReference type="CDD" id="cd18793">
    <property type="entry name" value="SF2_C_SNF"/>
    <property type="match status" value="1"/>
</dbReference>
<dbReference type="SMART" id="SM00490">
    <property type="entry name" value="HELICc"/>
    <property type="match status" value="1"/>
</dbReference>
<dbReference type="GO" id="GO:0005524">
    <property type="term" value="F:ATP binding"/>
    <property type="evidence" value="ECO:0007669"/>
    <property type="project" value="InterPro"/>
</dbReference>
<dbReference type="PATRIC" id="fig|1410950.3.peg.1525"/>
<keyword evidence="4" id="KW-0067">ATP-binding</keyword>
<dbReference type="Proteomes" id="UP000018872">
    <property type="component" value="Unassembled WGS sequence"/>
</dbReference>
<dbReference type="InterPro" id="IPR006935">
    <property type="entry name" value="Helicase/UvrB_N"/>
</dbReference>
<gene>
    <name evidence="4" type="ORF">T229_10450</name>
</gene>
<dbReference type="InterPro" id="IPR025202">
    <property type="entry name" value="PLD-like_dom"/>
</dbReference>
<dbReference type="AlphaFoldDB" id="W2CCE4"/>
<evidence type="ECO:0000313" key="4">
    <source>
        <dbReference type="EMBL" id="ETK04161.1"/>
    </source>
</evidence>
<sequence length="1163" mass="132699">MSNTLIDNTDKLKMAAYLRRCIKEKDINTIQIATGYWDVPGMALVADELRTFLEREGTRLQILIGKDPNVYASHLKDPKQKFPDDYIKTDLLGLHIKEEYKLAVDLLLTHCKHTETDDDGQEIEVGTGRIEVNKYTEDKNKKDVFLHSKCYIFTGSESSYGIIGSSNFTQKGLTENAELNYLETDSARITAEPKMGSASKGHIYWFEEKWGQSTSWTNKFVNEIIKPTRIGREVNRERKKRQKEEEEALAKPFTPYELYIKLLQTQFATFLDTKLSSQIKDYLPTTYSAYDYQIDAVKQCYEYMQRHGGFLLADVVGLGKTVVGALIVRHFLSTPQKDGRGSRVLIVTPPAVLQPWRDTLGDICAAAPELNNRIDYISLGRLDKFTEDVNDEDDEERLDDGTLDGVLDQSRTYGLILIDESHRFRNSDTEMYRALNGMIGSIAPTPYVGLLSATPQNNRPQDLKNQIYLFERTPKSSTLTKVPGGDLDAFFKEVHAEYQELIDKNSPMLEDQRTKRLKRLSEEIRSKVLVDIMVRRTRTDVEMNYGEDMEAQGLVFPRIEGPTALKYVMDSAQVRLFNDTMRLIAPGEEDKDGLTYARYRAIEYFADPTNAEKHKGRGSRTAGNVAEQLAWLMQQSLVKRLESSAGAFRESLHNLWQNTQNMIRMWGNNTLFVCPDIDINGELRAHPTFEQAVAALRRKIDDLNKQGRNEGGKNAEYRREDFQPKYIELLQRDERILSDLCARWDPKWIKKDPKLEAFKRQLPALFDPEKNTTGLLVIFTEAIPTAVELGRVVKEVGHRPLVIRSQNREEERVVIRRNFDANCPAAEQLSDYDVLITTDTLAEGVNLHRAHVILNYDTPWNATRLMQRIGRVNRIGSAAPHIYVYNFMPSDEGDERIKLVQKAHVKLQSFHTLFGEDSKIFSNAEDVVHYALLPTSDQIEDEVGDAPYLKYVNELRAYVKAHRPRYRRIEEANAPGDWLMVQTTDDKGTAYFLVGTQPANAMIVYFDPQSKTKSKFKVVSPIDVLEELRADEAACAIDPPMDSEKMWGTLEKKALQAYKNHIYRDSRSRADDNGSKASAIIQRLYPLTQSPESKKLLRRASEQVEGGNLGVINRLLEIDRKQQAQQQQLFSLDDLIEQTLGGLAKEVPIASKGDPRIILGTIK</sequence>
<evidence type="ECO:0000256" key="1">
    <source>
        <dbReference type="ARBA" id="ARBA00022801"/>
    </source>
</evidence>
<keyword evidence="4" id="KW-0547">Nucleotide-binding</keyword>
<dbReference type="Gene3D" id="3.30.870.10">
    <property type="entry name" value="Endonuclease Chain A"/>
    <property type="match status" value="1"/>
</dbReference>
<accession>W2CCE4</accession>
<keyword evidence="1" id="KW-0378">Hydrolase</keyword>
<evidence type="ECO:0000259" key="3">
    <source>
        <dbReference type="PROSITE" id="PS51194"/>
    </source>
</evidence>
<dbReference type="InterPro" id="IPR027417">
    <property type="entry name" value="P-loop_NTPase"/>
</dbReference>
<feature type="domain" description="Helicase ATP-binding" evidence="2">
    <location>
        <begin position="301"/>
        <end position="473"/>
    </location>
</feature>
<name>W2CCE4_9BACT</name>
<dbReference type="SMART" id="SM00487">
    <property type="entry name" value="DEXDc"/>
    <property type="match status" value="1"/>
</dbReference>
<dbReference type="PANTHER" id="PTHR45766:SF6">
    <property type="entry name" value="SWI_SNF-RELATED MATRIX-ASSOCIATED ACTIN-DEPENDENT REGULATOR OF CHROMATIN SUBFAMILY A-LIKE PROTEIN 1"/>
    <property type="match status" value="1"/>
</dbReference>
<dbReference type="Pfam" id="PF13091">
    <property type="entry name" value="PLDc_2"/>
    <property type="match status" value="1"/>
</dbReference>
<dbReference type="SUPFAM" id="SSF52540">
    <property type="entry name" value="P-loop containing nucleoside triphosphate hydrolases"/>
    <property type="match status" value="2"/>
</dbReference>
<dbReference type="GO" id="GO:0016787">
    <property type="term" value="F:hydrolase activity"/>
    <property type="evidence" value="ECO:0007669"/>
    <property type="project" value="UniProtKB-KW"/>
</dbReference>
<feature type="domain" description="Helicase C-terminal" evidence="3">
    <location>
        <begin position="761"/>
        <end position="918"/>
    </location>
</feature>
<dbReference type="Gene3D" id="3.40.50.300">
    <property type="entry name" value="P-loop containing nucleotide triphosphate hydrolases"/>
    <property type="match status" value="1"/>
</dbReference>
<dbReference type="SUPFAM" id="SSF56024">
    <property type="entry name" value="Phospholipase D/nuclease"/>
    <property type="match status" value="1"/>
</dbReference>
<evidence type="ECO:0000313" key="5">
    <source>
        <dbReference type="Proteomes" id="UP000018872"/>
    </source>
</evidence>
<dbReference type="InterPro" id="IPR049730">
    <property type="entry name" value="SNF2/RAD54-like_C"/>
</dbReference>
<dbReference type="PROSITE" id="PS51194">
    <property type="entry name" value="HELICASE_CTER"/>
    <property type="match status" value="1"/>
</dbReference>
<dbReference type="EMBL" id="AYYC01000689">
    <property type="protein sequence ID" value="ETK04161.1"/>
    <property type="molecule type" value="Genomic_DNA"/>
</dbReference>
<dbReference type="PROSITE" id="PS51192">
    <property type="entry name" value="HELICASE_ATP_BIND_1"/>
    <property type="match status" value="1"/>
</dbReference>
<dbReference type="Gene3D" id="3.40.50.10810">
    <property type="entry name" value="Tandem AAA-ATPase domain"/>
    <property type="match status" value="1"/>
</dbReference>